<dbReference type="PANTHER" id="PTHR36504">
    <property type="entry name" value="LIPOPOLYSACCHARIDE EXPORT SYSTEM PROTEIN LPTA"/>
    <property type="match status" value="1"/>
</dbReference>
<proteinExistence type="predicted"/>
<evidence type="ECO:0000256" key="2">
    <source>
        <dbReference type="ARBA" id="ARBA00022729"/>
    </source>
</evidence>
<dbReference type="AlphaFoldDB" id="A0A6S6QSK9"/>
<accession>A0A6S6QSK9</accession>
<dbReference type="InterPro" id="IPR005653">
    <property type="entry name" value="OstA-like_N"/>
</dbReference>
<sequence>MNRILLSLLAALLVSAPVLAQEGVTSAFEGFSGRGEQPVNIEADRLDVQELEQTATFAGNVVVVQGASKLRANKLTIFYEKGGGDEQAQKAAPQGDVVTGRQIKRLEADGNVIVTSGEQKATGNRGVFNMASNTAQLIGDVVVTQGPNILKGDVLHVDLTTQTSRVESKSGRVQGTFGKTAPKPGAPGTAPAPQRIAPTQ</sequence>
<dbReference type="InterPro" id="IPR052037">
    <property type="entry name" value="LPS_export_LptA"/>
</dbReference>
<dbReference type="GO" id="GO:0017089">
    <property type="term" value="F:glycolipid transfer activity"/>
    <property type="evidence" value="ECO:0007669"/>
    <property type="project" value="TreeGrafter"/>
</dbReference>
<gene>
    <name evidence="7" type="ORF">IZ6_28140</name>
</gene>
<dbReference type="GO" id="GO:0009279">
    <property type="term" value="C:cell outer membrane"/>
    <property type="evidence" value="ECO:0007669"/>
    <property type="project" value="TreeGrafter"/>
</dbReference>
<dbReference type="Pfam" id="PF03968">
    <property type="entry name" value="LptD_N"/>
    <property type="match status" value="1"/>
</dbReference>
<dbReference type="InterPro" id="IPR014340">
    <property type="entry name" value="LptA"/>
</dbReference>
<dbReference type="KEGG" id="tso:IZ6_28140"/>
<feature type="compositionally biased region" description="Low complexity" evidence="4">
    <location>
        <begin position="178"/>
        <end position="193"/>
    </location>
</feature>
<evidence type="ECO:0000256" key="4">
    <source>
        <dbReference type="SAM" id="MobiDB-lite"/>
    </source>
</evidence>
<dbReference type="GO" id="GO:0001530">
    <property type="term" value="F:lipopolysaccharide binding"/>
    <property type="evidence" value="ECO:0007669"/>
    <property type="project" value="InterPro"/>
</dbReference>
<dbReference type="EMBL" id="AP023361">
    <property type="protein sequence ID" value="BCJ92079.1"/>
    <property type="molecule type" value="Genomic_DNA"/>
</dbReference>
<evidence type="ECO:0000256" key="3">
    <source>
        <dbReference type="ARBA" id="ARBA00022764"/>
    </source>
</evidence>
<dbReference type="Proteomes" id="UP000515317">
    <property type="component" value="Chromosome"/>
</dbReference>
<name>A0A6S6QSK9_9HYPH</name>
<dbReference type="NCBIfam" id="TIGR03002">
    <property type="entry name" value="outer_YhbN_LptA"/>
    <property type="match status" value="1"/>
</dbReference>
<feature type="domain" description="Organic solvent tolerance-like N-terminal" evidence="6">
    <location>
        <begin position="40"/>
        <end position="162"/>
    </location>
</feature>
<dbReference type="RefSeq" id="WP_222875679.1">
    <property type="nucleotide sequence ID" value="NZ_AP023361.1"/>
</dbReference>
<feature type="signal peptide" evidence="5">
    <location>
        <begin position="1"/>
        <end position="20"/>
    </location>
</feature>
<evidence type="ECO:0000313" key="7">
    <source>
        <dbReference type="EMBL" id="BCJ92079.1"/>
    </source>
</evidence>
<evidence type="ECO:0000313" key="8">
    <source>
        <dbReference type="Proteomes" id="UP000515317"/>
    </source>
</evidence>
<keyword evidence="8" id="KW-1185">Reference proteome</keyword>
<reference evidence="7 8" key="1">
    <citation type="submission" date="2020-08" db="EMBL/GenBank/DDBJ databases">
        <title>Genome sequence of Rhizobiales bacterium strain IZ6.</title>
        <authorList>
            <person name="Nakai R."/>
            <person name="Naganuma T."/>
        </authorList>
    </citation>
    <scope>NUCLEOTIDE SEQUENCE [LARGE SCALE GENOMIC DNA]</scope>
    <source>
        <strain evidence="7 8">IZ6</strain>
    </source>
</reference>
<dbReference type="GO" id="GO:0030288">
    <property type="term" value="C:outer membrane-bounded periplasmic space"/>
    <property type="evidence" value="ECO:0007669"/>
    <property type="project" value="TreeGrafter"/>
</dbReference>
<keyword evidence="3" id="KW-0574">Periplasm</keyword>
<organism evidence="7 8">
    <name type="scientific">Terrihabitans soli</name>
    <dbReference type="NCBI Taxonomy" id="708113"/>
    <lineage>
        <taxon>Bacteria</taxon>
        <taxon>Pseudomonadati</taxon>
        <taxon>Pseudomonadota</taxon>
        <taxon>Alphaproteobacteria</taxon>
        <taxon>Hyphomicrobiales</taxon>
        <taxon>Terrihabitans</taxon>
    </lineage>
</organism>
<feature type="region of interest" description="Disordered" evidence="4">
    <location>
        <begin position="165"/>
        <end position="200"/>
    </location>
</feature>
<dbReference type="Gene3D" id="2.60.450.10">
    <property type="entry name" value="Lipopolysaccharide (LPS) transport protein A like domain"/>
    <property type="match status" value="1"/>
</dbReference>
<evidence type="ECO:0000259" key="6">
    <source>
        <dbReference type="Pfam" id="PF03968"/>
    </source>
</evidence>
<feature type="chain" id="PRO_5028297449" evidence="5">
    <location>
        <begin position="21"/>
        <end position="200"/>
    </location>
</feature>
<dbReference type="PANTHER" id="PTHR36504:SF1">
    <property type="entry name" value="LIPOPOLYSACCHARIDE EXPORT SYSTEM PROTEIN LPTA"/>
    <property type="match status" value="1"/>
</dbReference>
<protein>
    <submittedName>
        <fullName evidence="7">Organic solvent tolerance protein OstA</fullName>
    </submittedName>
</protein>
<evidence type="ECO:0000256" key="5">
    <source>
        <dbReference type="SAM" id="SignalP"/>
    </source>
</evidence>
<keyword evidence="2 5" id="KW-0732">Signal</keyword>
<dbReference type="GO" id="GO:0015920">
    <property type="term" value="P:lipopolysaccharide transport"/>
    <property type="evidence" value="ECO:0007669"/>
    <property type="project" value="InterPro"/>
</dbReference>
<evidence type="ECO:0000256" key="1">
    <source>
        <dbReference type="ARBA" id="ARBA00022448"/>
    </source>
</evidence>
<keyword evidence="1" id="KW-0813">Transport</keyword>